<proteinExistence type="predicted"/>
<reference evidence="1" key="1">
    <citation type="submission" date="2018-05" db="EMBL/GenBank/DDBJ databases">
        <authorList>
            <person name="Lanie J.A."/>
            <person name="Ng W.-L."/>
            <person name="Kazmierczak K.M."/>
            <person name="Andrzejewski T.M."/>
            <person name="Davidsen T.M."/>
            <person name="Wayne K.J."/>
            <person name="Tettelin H."/>
            <person name="Glass J.I."/>
            <person name="Rusch D."/>
            <person name="Podicherti R."/>
            <person name="Tsui H.-C.T."/>
            <person name="Winkler M.E."/>
        </authorList>
    </citation>
    <scope>NUCLEOTIDE SEQUENCE</scope>
</reference>
<sequence length="134" mass="15016">VFAFVGLLEIEGVDWVECGVGDSPERLQKMSNTFYTVELNLEKKKERDKNQAAITDYDRDLEFLKFTYYDGSSDLLGRISNARLLVSSGRASGPTLSLSDRTFDYPIGRHVTISPSLNIDQHFCAHIEAAFDGC</sequence>
<protein>
    <submittedName>
        <fullName evidence="1">Uncharacterized protein</fullName>
    </submittedName>
</protein>
<dbReference type="AlphaFoldDB" id="A0A382E740"/>
<dbReference type="EMBL" id="UINC01042922">
    <property type="protein sequence ID" value="SVB46209.1"/>
    <property type="molecule type" value="Genomic_DNA"/>
</dbReference>
<gene>
    <name evidence="1" type="ORF">METZ01_LOCUS199063</name>
</gene>
<name>A0A382E740_9ZZZZ</name>
<feature type="non-terminal residue" evidence="1">
    <location>
        <position position="1"/>
    </location>
</feature>
<accession>A0A382E740</accession>
<evidence type="ECO:0000313" key="1">
    <source>
        <dbReference type="EMBL" id="SVB46209.1"/>
    </source>
</evidence>
<organism evidence="1">
    <name type="scientific">marine metagenome</name>
    <dbReference type="NCBI Taxonomy" id="408172"/>
    <lineage>
        <taxon>unclassified sequences</taxon>
        <taxon>metagenomes</taxon>
        <taxon>ecological metagenomes</taxon>
    </lineage>
</organism>